<name>A0ABU2U9K2_9ACTN</name>
<gene>
    <name evidence="1" type="ORF">RM764_43440</name>
</gene>
<accession>A0ABU2U9K2</accession>
<sequence length="174" mass="18845">MPVGHEAPQFVSNGVLSLPLVPPSPQYPFGFLLSEKVLLVAALSRVEVAPAKTISCRDSAVDTREVITARAAGDYRQAQHLAAFHAPRPHSLPVAAVTSVRERQRPLCRSKSHRCCSSGAAVYRVRHTLATKPVNEPVETTDKKHLPEAITHPAPLPVMFSAVLQEGRWLPGPA</sequence>
<reference evidence="2" key="1">
    <citation type="submission" date="2023-07" db="EMBL/GenBank/DDBJ databases">
        <title>30 novel species of actinomycetes from the DSMZ collection.</title>
        <authorList>
            <person name="Nouioui I."/>
        </authorList>
    </citation>
    <scope>NUCLEOTIDE SEQUENCE [LARGE SCALE GENOMIC DNA]</scope>
    <source>
        <strain evidence="2">DSM 41699</strain>
    </source>
</reference>
<dbReference type="Proteomes" id="UP001183809">
    <property type="component" value="Unassembled WGS sequence"/>
</dbReference>
<comment type="caution">
    <text evidence="1">The sequence shown here is derived from an EMBL/GenBank/DDBJ whole genome shotgun (WGS) entry which is preliminary data.</text>
</comment>
<evidence type="ECO:0000313" key="1">
    <source>
        <dbReference type="EMBL" id="MDT0469711.1"/>
    </source>
</evidence>
<organism evidence="1 2">
    <name type="scientific">Streptomyces gibsoniae</name>
    <dbReference type="NCBI Taxonomy" id="3075529"/>
    <lineage>
        <taxon>Bacteria</taxon>
        <taxon>Bacillati</taxon>
        <taxon>Actinomycetota</taxon>
        <taxon>Actinomycetes</taxon>
        <taxon>Kitasatosporales</taxon>
        <taxon>Streptomycetaceae</taxon>
        <taxon>Streptomyces</taxon>
    </lineage>
</organism>
<evidence type="ECO:0000313" key="2">
    <source>
        <dbReference type="Proteomes" id="UP001183809"/>
    </source>
</evidence>
<keyword evidence="2" id="KW-1185">Reference proteome</keyword>
<dbReference type="RefSeq" id="WP_311701135.1">
    <property type="nucleotide sequence ID" value="NZ_JAVREY010000124.1"/>
</dbReference>
<proteinExistence type="predicted"/>
<protein>
    <submittedName>
        <fullName evidence="1">Uncharacterized protein</fullName>
    </submittedName>
</protein>
<dbReference type="EMBL" id="JAVREY010000124">
    <property type="protein sequence ID" value="MDT0469711.1"/>
    <property type="molecule type" value="Genomic_DNA"/>
</dbReference>